<dbReference type="GO" id="GO:0016740">
    <property type="term" value="F:transferase activity"/>
    <property type="evidence" value="ECO:0007669"/>
    <property type="project" value="UniProtKB-KW"/>
</dbReference>
<dbReference type="InterPro" id="IPR051678">
    <property type="entry name" value="AGP_Transferase"/>
</dbReference>
<gene>
    <name evidence="2" type="ORF">GIS00_25360</name>
</gene>
<dbReference type="PANTHER" id="PTHR21310">
    <property type="entry name" value="AMINOGLYCOSIDE PHOSPHOTRANSFERASE-RELATED-RELATED"/>
    <property type="match status" value="1"/>
</dbReference>
<dbReference type="AlphaFoldDB" id="A0A7K1FWR2"/>
<evidence type="ECO:0000259" key="1">
    <source>
        <dbReference type="Pfam" id="PF01636"/>
    </source>
</evidence>
<name>A0A7K1FWR2_9ACTN</name>
<dbReference type="EMBL" id="WLYK01000017">
    <property type="protein sequence ID" value="MTD17264.1"/>
    <property type="molecule type" value="Genomic_DNA"/>
</dbReference>
<dbReference type="InterPro" id="IPR011009">
    <property type="entry name" value="Kinase-like_dom_sf"/>
</dbReference>
<dbReference type="CDD" id="cd05154">
    <property type="entry name" value="ACAD10_11_N-like"/>
    <property type="match status" value="1"/>
</dbReference>
<evidence type="ECO:0000313" key="2">
    <source>
        <dbReference type="EMBL" id="MTD17264.1"/>
    </source>
</evidence>
<dbReference type="Pfam" id="PF01636">
    <property type="entry name" value="APH"/>
    <property type="match status" value="1"/>
</dbReference>
<dbReference type="Gene3D" id="3.90.1200.10">
    <property type="match status" value="1"/>
</dbReference>
<evidence type="ECO:0000313" key="3">
    <source>
        <dbReference type="Proteomes" id="UP000460221"/>
    </source>
</evidence>
<dbReference type="Gene3D" id="3.30.200.20">
    <property type="entry name" value="Phosphorylase Kinase, domain 1"/>
    <property type="match status" value="1"/>
</dbReference>
<keyword evidence="3" id="KW-1185">Reference proteome</keyword>
<dbReference type="SUPFAM" id="SSF56112">
    <property type="entry name" value="Protein kinase-like (PK-like)"/>
    <property type="match status" value="1"/>
</dbReference>
<sequence>MSTRPAVTDRVQAALADLHPGAEVSELAVLEGGRSGLTYAVDAGGHGYVVKAVPEGRRAVGRNDVLRQAVALRALHGRGVPVPTVAAESADPPAWFAMTRAAGESVEPVLDTQTVDPELVPVRMSALARAMRVMHGIDVTALDLGDQEVLAPADELARWTRTLRAVPEELRPQGEELVALLAAAPPAAARSALTHGDCRLGNSLFDGPSLTAIIDWEIWAVGDPRIDLAWFLLFCEPDNFPGVGHAAAGVPSEAQMIDVYSENGPPVEDLDWFRALARLKMAAIMGHNVKRHREGTHVDPVQETLPPTVAAMLRNGVRLLS</sequence>
<accession>A0A7K1FWR2</accession>
<dbReference type="InterPro" id="IPR002575">
    <property type="entry name" value="Aminoglycoside_PTrfase"/>
</dbReference>
<feature type="domain" description="Aminoglycoside phosphotransferase" evidence="1">
    <location>
        <begin position="28"/>
        <end position="238"/>
    </location>
</feature>
<dbReference type="InterPro" id="IPR041726">
    <property type="entry name" value="ACAD10_11_N"/>
</dbReference>
<keyword evidence="2" id="KW-0808">Transferase</keyword>
<reference evidence="2 3" key="1">
    <citation type="submission" date="2019-11" db="EMBL/GenBank/DDBJ databases">
        <authorList>
            <person name="Jiang L.-Q."/>
        </authorList>
    </citation>
    <scope>NUCLEOTIDE SEQUENCE [LARGE SCALE GENOMIC DNA]</scope>
    <source>
        <strain evidence="2 3">YIM 132087</strain>
    </source>
</reference>
<proteinExistence type="predicted"/>
<protein>
    <submittedName>
        <fullName evidence="2">Phosphotransferase</fullName>
    </submittedName>
</protein>
<dbReference type="Proteomes" id="UP000460221">
    <property type="component" value="Unassembled WGS sequence"/>
</dbReference>
<organism evidence="2 3">
    <name type="scientific">Nakamurella alba</name>
    <dbReference type="NCBI Taxonomy" id="2665158"/>
    <lineage>
        <taxon>Bacteria</taxon>
        <taxon>Bacillati</taxon>
        <taxon>Actinomycetota</taxon>
        <taxon>Actinomycetes</taxon>
        <taxon>Nakamurellales</taxon>
        <taxon>Nakamurellaceae</taxon>
        <taxon>Nakamurella</taxon>
    </lineage>
</organism>
<comment type="caution">
    <text evidence="2">The sequence shown here is derived from an EMBL/GenBank/DDBJ whole genome shotgun (WGS) entry which is preliminary data.</text>
</comment>